<keyword evidence="9" id="KW-1185">Reference proteome</keyword>
<reference evidence="8 9" key="1">
    <citation type="submission" date="2016-10" db="EMBL/GenBank/DDBJ databases">
        <authorList>
            <person name="Varghese N."/>
            <person name="Submissions S."/>
        </authorList>
    </citation>
    <scope>NUCLEOTIDE SEQUENCE [LARGE SCALE GENOMIC DNA]</scope>
    <source>
        <strain evidence="8 9">MAR_2009_60</strain>
    </source>
</reference>
<protein>
    <submittedName>
        <fullName evidence="8">Mn2+ and Fe2+ transporters of the NRAMP family</fullName>
    </submittedName>
</protein>
<evidence type="ECO:0000313" key="9">
    <source>
        <dbReference type="Proteomes" id="UP000199574"/>
    </source>
</evidence>
<dbReference type="Pfam" id="PF01566">
    <property type="entry name" value="Nramp"/>
    <property type="match status" value="1"/>
</dbReference>
<evidence type="ECO:0000256" key="7">
    <source>
        <dbReference type="SAM" id="Phobius"/>
    </source>
</evidence>
<accession>A0ABY0TZW1</accession>
<keyword evidence="6 7" id="KW-0472">Membrane</keyword>
<dbReference type="PANTHER" id="PTHR11706">
    <property type="entry name" value="SOLUTE CARRIER PROTEIN FAMILY 11 MEMBER"/>
    <property type="match status" value="1"/>
</dbReference>
<dbReference type="RefSeq" id="WP_091601973.1">
    <property type="nucleotide sequence ID" value="NZ_CAJQES010000017.1"/>
</dbReference>
<feature type="transmembrane region" description="Helical" evidence="7">
    <location>
        <begin position="392"/>
        <end position="419"/>
    </location>
</feature>
<evidence type="ECO:0000256" key="2">
    <source>
        <dbReference type="ARBA" id="ARBA00022448"/>
    </source>
</evidence>
<evidence type="ECO:0000313" key="8">
    <source>
        <dbReference type="EMBL" id="SDR82994.1"/>
    </source>
</evidence>
<gene>
    <name evidence="8" type="ORF">SAMN05192545_0243</name>
</gene>
<proteinExistence type="predicted"/>
<feature type="transmembrane region" description="Helical" evidence="7">
    <location>
        <begin position="136"/>
        <end position="153"/>
    </location>
</feature>
<dbReference type="InterPro" id="IPR001046">
    <property type="entry name" value="NRAMP_fam"/>
</dbReference>
<dbReference type="PANTHER" id="PTHR11706:SF33">
    <property type="entry name" value="NATURAL RESISTANCE-ASSOCIATED MACROPHAGE PROTEIN 2"/>
    <property type="match status" value="1"/>
</dbReference>
<evidence type="ECO:0000256" key="6">
    <source>
        <dbReference type="ARBA" id="ARBA00023136"/>
    </source>
</evidence>
<keyword evidence="4" id="KW-0769">Symport</keyword>
<keyword evidence="2" id="KW-0813">Transport</keyword>
<comment type="subcellular location">
    <subcellularLocation>
        <location evidence="1">Membrane</location>
        <topology evidence="1">Multi-pass membrane protein</topology>
    </subcellularLocation>
</comment>
<name>A0ABY0TZW1_9FLAO</name>
<evidence type="ECO:0000256" key="3">
    <source>
        <dbReference type="ARBA" id="ARBA00022692"/>
    </source>
</evidence>
<sequence length="420" mass="45459">MPKSSIWKKLLALVLAFGPGIFAIGYTIGTGSVTSMIVAGSTYGMQLLWVLLLSCVFSGLLMYAYGNFALVTGETALFAFKKHLKWGKLIAILIILGISFGQWNSLMGILGISANIIYEIFLIYYPGLVNAKYETVLAIAIAVIIVFYGLLLVGKYAFFEKILVIFVTIMGLSFIISLFMVYPLPLEVVKGLVPTIPKVEGGQMMVAAFVGTTMAAATFLSRPLFVKGKGWTIKNRNQQKKDAIIAASLVFFISASVMAVACGALFHQGQPVTKVLDMVNTLEPVAGKFALTLFFFGTLSAGLSSIFPCLLIAPILLADYQSGELDTNSKQFRVITAIACLFALIVPVYGANPIEMQILSQVFNVFVLPLVILGIILLINSKKLMAQYKAGLLLNIGLFAALFFSCVISYNGIVALLGYF</sequence>
<evidence type="ECO:0000256" key="4">
    <source>
        <dbReference type="ARBA" id="ARBA00022847"/>
    </source>
</evidence>
<feature type="transmembrane region" description="Helical" evidence="7">
    <location>
        <begin position="89"/>
        <end position="116"/>
    </location>
</feature>
<feature type="transmembrane region" description="Helical" evidence="7">
    <location>
        <begin position="332"/>
        <end position="352"/>
    </location>
</feature>
<feature type="transmembrane region" description="Helical" evidence="7">
    <location>
        <begin position="358"/>
        <end position="380"/>
    </location>
</feature>
<feature type="transmembrane region" description="Helical" evidence="7">
    <location>
        <begin position="243"/>
        <end position="269"/>
    </location>
</feature>
<dbReference type="NCBIfam" id="NF037982">
    <property type="entry name" value="Nramp_1"/>
    <property type="match status" value="1"/>
</dbReference>
<keyword evidence="3 7" id="KW-0812">Transmembrane</keyword>
<dbReference type="Proteomes" id="UP000199574">
    <property type="component" value="Chromosome I"/>
</dbReference>
<dbReference type="EMBL" id="LT629754">
    <property type="protein sequence ID" value="SDR82994.1"/>
    <property type="molecule type" value="Genomic_DNA"/>
</dbReference>
<dbReference type="GeneID" id="90590694"/>
<feature type="transmembrane region" description="Helical" evidence="7">
    <location>
        <begin position="289"/>
        <end position="320"/>
    </location>
</feature>
<feature type="transmembrane region" description="Helical" evidence="7">
    <location>
        <begin position="204"/>
        <end position="222"/>
    </location>
</feature>
<organism evidence="8 9">
    <name type="scientific">Maribacter dokdonensis</name>
    <dbReference type="NCBI Taxonomy" id="320912"/>
    <lineage>
        <taxon>Bacteria</taxon>
        <taxon>Pseudomonadati</taxon>
        <taxon>Bacteroidota</taxon>
        <taxon>Flavobacteriia</taxon>
        <taxon>Flavobacteriales</taxon>
        <taxon>Flavobacteriaceae</taxon>
        <taxon>Maribacter</taxon>
    </lineage>
</organism>
<feature type="transmembrane region" description="Helical" evidence="7">
    <location>
        <begin position="162"/>
        <end position="184"/>
    </location>
</feature>
<keyword evidence="5 7" id="KW-1133">Transmembrane helix</keyword>
<feature type="transmembrane region" description="Helical" evidence="7">
    <location>
        <begin position="47"/>
        <end position="68"/>
    </location>
</feature>
<evidence type="ECO:0000256" key="5">
    <source>
        <dbReference type="ARBA" id="ARBA00022989"/>
    </source>
</evidence>
<evidence type="ECO:0000256" key="1">
    <source>
        <dbReference type="ARBA" id="ARBA00004141"/>
    </source>
</evidence>